<evidence type="ECO:0000313" key="10">
    <source>
        <dbReference type="Proteomes" id="UP001529510"/>
    </source>
</evidence>
<keyword evidence="5" id="KW-0067">ATP-binding</keyword>
<reference evidence="9 10" key="1">
    <citation type="submission" date="2024-05" db="EMBL/GenBank/DDBJ databases">
        <title>Genome sequencing and assembly of Indian major carp, Cirrhinus mrigala (Hamilton, 1822).</title>
        <authorList>
            <person name="Mohindra V."/>
            <person name="Chowdhury L.M."/>
            <person name="Lal K."/>
            <person name="Jena J.K."/>
        </authorList>
    </citation>
    <scope>NUCLEOTIDE SEQUENCE [LARGE SCALE GENOMIC DNA]</scope>
    <source>
        <strain evidence="9">CM1030</strain>
        <tissue evidence="9">Blood</tissue>
    </source>
</reference>
<dbReference type="EMBL" id="JAMKFB020000016">
    <property type="protein sequence ID" value="KAL0173192.1"/>
    <property type="molecule type" value="Genomic_DNA"/>
</dbReference>
<feature type="domain" description="Aminoacyl-tRNA synthetase class Ia" evidence="8">
    <location>
        <begin position="30"/>
        <end position="49"/>
    </location>
</feature>
<evidence type="ECO:0000256" key="2">
    <source>
        <dbReference type="ARBA" id="ARBA00013164"/>
    </source>
</evidence>
<keyword evidence="4" id="KW-0547">Nucleotide-binding</keyword>
<feature type="non-terminal residue" evidence="9">
    <location>
        <position position="94"/>
    </location>
</feature>
<feature type="non-terminal residue" evidence="9">
    <location>
        <position position="1"/>
    </location>
</feature>
<dbReference type="InterPro" id="IPR014729">
    <property type="entry name" value="Rossmann-like_a/b/a_fold"/>
</dbReference>
<dbReference type="Pfam" id="PF00133">
    <property type="entry name" value="tRNA-synt_1"/>
    <property type="match status" value="1"/>
</dbReference>
<dbReference type="GO" id="GO:0005524">
    <property type="term" value="F:ATP binding"/>
    <property type="evidence" value="ECO:0007669"/>
    <property type="project" value="UniProtKB-KW"/>
</dbReference>
<name>A0ABD0PGK2_CIRMR</name>
<evidence type="ECO:0000256" key="7">
    <source>
        <dbReference type="ARBA" id="ARBA00023146"/>
    </source>
</evidence>
<dbReference type="PANTHER" id="PTHR43740:SF2">
    <property type="entry name" value="LEUCINE--TRNA LIGASE, MITOCHONDRIAL"/>
    <property type="match status" value="1"/>
</dbReference>
<dbReference type="Proteomes" id="UP001529510">
    <property type="component" value="Unassembled WGS sequence"/>
</dbReference>
<sequence>FTGHSREEAFNSVTQKAQERNAGGYLTSTKLRDWLISRQRYWGTPIPIVHCGTCGPVPVPVEELPVLLPKVPSLTGKGASPLKTARDWLRCQCP</sequence>
<evidence type="ECO:0000313" key="9">
    <source>
        <dbReference type="EMBL" id="KAL0173192.1"/>
    </source>
</evidence>
<evidence type="ECO:0000259" key="8">
    <source>
        <dbReference type="Pfam" id="PF00133"/>
    </source>
</evidence>
<evidence type="ECO:0000256" key="1">
    <source>
        <dbReference type="ARBA" id="ARBA00005594"/>
    </source>
</evidence>
<accession>A0ABD0PGK2</accession>
<comment type="similarity">
    <text evidence="1">Belongs to the class-I aminoacyl-tRNA synthetase family.</text>
</comment>
<dbReference type="InterPro" id="IPR002300">
    <property type="entry name" value="aa-tRNA-synth_Ia"/>
</dbReference>
<keyword evidence="7" id="KW-0030">Aminoacyl-tRNA synthetase</keyword>
<keyword evidence="10" id="KW-1185">Reference proteome</keyword>
<keyword evidence="3" id="KW-0436">Ligase</keyword>
<comment type="caution">
    <text evidence="9">The sequence shown here is derived from an EMBL/GenBank/DDBJ whole genome shotgun (WGS) entry which is preliminary data.</text>
</comment>
<keyword evidence="6" id="KW-0648">Protein biosynthesis</keyword>
<evidence type="ECO:0000256" key="6">
    <source>
        <dbReference type="ARBA" id="ARBA00022917"/>
    </source>
</evidence>
<dbReference type="AlphaFoldDB" id="A0ABD0PGK2"/>
<dbReference type="PANTHER" id="PTHR43740">
    <property type="entry name" value="LEUCYL-TRNA SYNTHETASE"/>
    <property type="match status" value="1"/>
</dbReference>
<gene>
    <name evidence="9" type="ORF">M9458_033503</name>
</gene>
<dbReference type="GO" id="GO:0004823">
    <property type="term" value="F:leucine-tRNA ligase activity"/>
    <property type="evidence" value="ECO:0007669"/>
    <property type="project" value="UniProtKB-EC"/>
</dbReference>
<dbReference type="InterPro" id="IPR002302">
    <property type="entry name" value="Leu-tRNA-ligase"/>
</dbReference>
<proteinExistence type="inferred from homology"/>
<dbReference type="EC" id="6.1.1.4" evidence="2"/>
<protein>
    <recommendedName>
        <fullName evidence="2">leucine--tRNA ligase</fullName>
        <ecNumber evidence="2">6.1.1.4</ecNumber>
    </recommendedName>
</protein>
<dbReference type="SUPFAM" id="SSF52374">
    <property type="entry name" value="Nucleotidylyl transferase"/>
    <property type="match status" value="1"/>
</dbReference>
<dbReference type="GO" id="GO:0006412">
    <property type="term" value="P:translation"/>
    <property type="evidence" value="ECO:0007669"/>
    <property type="project" value="UniProtKB-KW"/>
</dbReference>
<dbReference type="Gene3D" id="3.40.50.620">
    <property type="entry name" value="HUPs"/>
    <property type="match status" value="1"/>
</dbReference>
<evidence type="ECO:0000256" key="4">
    <source>
        <dbReference type="ARBA" id="ARBA00022741"/>
    </source>
</evidence>
<organism evidence="9 10">
    <name type="scientific">Cirrhinus mrigala</name>
    <name type="common">Mrigala</name>
    <dbReference type="NCBI Taxonomy" id="683832"/>
    <lineage>
        <taxon>Eukaryota</taxon>
        <taxon>Metazoa</taxon>
        <taxon>Chordata</taxon>
        <taxon>Craniata</taxon>
        <taxon>Vertebrata</taxon>
        <taxon>Euteleostomi</taxon>
        <taxon>Actinopterygii</taxon>
        <taxon>Neopterygii</taxon>
        <taxon>Teleostei</taxon>
        <taxon>Ostariophysi</taxon>
        <taxon>Cypriniformes</taxon>
        <taxon>Cyprinidae</taxon>
        <taxon>Labeoninae</taxon>
        <taxon>Labeonini</taxon>
        <taxon>Cirrhinus</taxon>
    </lineage>
</organism>
<evidence type="ECO:0000256" key="3">
    <source>
        <dbReference type="ARBA" id="ARBA00022598"/>
    </source>
</evidence>
<evidence type="ECO:0000256" key="5">
    <source>
        <dbReference type="ARBA" id="ARBA00022840"/>
    </source>
</evidence>